<dbReference type="PANTHER" id="PTHR34408:SF1">
    <property type="entry name" value="GLYCOSYL HYDROLASE FAMILY 19 DOMAIN-CONTAINING PROTEIN HI_1415"/>
    <property type="match status" value="1"/>
</dbReference>
<keyword evidence="3" id="KW-1185">Reference proteome</keyword>
<dbReference type="PANTHER" id="PTHR34408">
    <property type="entry name" value="FAMILY PROTEIN, PUTATIVE-RELATED"/>
    <property type="match status" value="1"/>
</dbReference>
<reference evidence="2 3" key="1">
    <citation type="submission" date="2023-07" db="EMBL/GenBank/DDBJ databases">
        <title>Genomic Encyclopedia of Type Strains, Phase IV (KMG-IV): sequencing the most valuable type-strain genomes for metagenomic binning, comparative biology and taxonomic classification.</title>
        <authorList>
            <person name="Goeker M."/>
        </authorList>
    </citation>
    <scope>NUCLEOTIDE SEQUENCE [LARGE SCALE GENOMIC DNA]</scope>
    <source>
        <strain evidence="2 3">DSM 18695</strain>
    </source>
</reference>
<dbReference type="InterPro" id="IPR000726">
    <property type="entry name" value="Glyco_hydro_19_cat"/>
</dbReference>
<dbReference type="Gene3D" id="1.10.530.10">
    <property type="match status" value="1"/>
</dbReference>
<proteinExistence type="predicted"/>
<name>A0ABU0IQ24_9CAUL</name>
<dbReference type="RefSeq" id="WP_307346274.1">
    <property type="nucleotide sequence ID" value="NZ_JAUSVS010000001.1"/>
</dbReference>
<dbReference type="InterPro" id="IPR052354">
    <property type="entry name" value="Cell_Wall_Dynamics_Protein"/>
</dbReference>
<evidence type="ECO:0000259" key="1">
    <source>
        <dbReference type="Pfam" id="PF00182"/>
    </source>
</evidence>
<organism evidence="2 3">
    <name type="scientific">Caulobacter ginsengisoli</name>
    <dbReference type="NCBI Taxonomy" id="400775"/>
    <lineage>
        <taxon>Bacteria</taxon>
        <taxon>Pseudomonadati</taxon>
        <taxon>Pseudomonadota</taxon>
        <taxon>Alphaproteobacteria</taxon>
        <taxon>Caulobacterales</taxon>
        <taxon>Caulobacteraceae</taxon>
        <taxon>Caulobacter</taxon>
    </lineage>
</organism>
<feature type="domain" description="Glycoside hydrolase family 19 catalytic" evidence="1">
    <location>
        <begin position="108"/>
        <end position="159"/>
    </location>
</feature>
<evidence type="ECO:0000313" key="2">
    <source>
        <dbReference type="EMBL" id="MDQ0463052.1"/>
    </source>
</evidence>
<dbReference type="EMBL" id="JAUSVS010000001">
    <property type="protein sequence ID" value="MDQ0463052.1"/>
    <property type="molecule type" value="Genomic_DNA"/>
</dbReference>
<evidence type="ECO:0000313" key="3">
    <source>
        <dbReference type="Proteomes" id="UP001228905"/>
    </source>
</evidence>
<sequence length="206" mass="21433">MALTIDAASLKAFSPACDAAGLAPAFQAACDARQINTARRITHFLGQIYVESGGFTRLVENLNYKAARLVQVWPSRFPNIAAATPFAGNPEALANKVYGGRMGNTAPGDGWKYRGRGFIQLTGKSNYTAASTWSGLDLVGNPDQAAAETGAAQIAAAFWANNGLNAIADGADETAAIKAETLKINGGLNGLAERTAAITKAKGIWS</sequence>
<comment type="caution">
    <text evidence="2">The sequence shown here is derived from an EMBL/GenBank/DDBJ whole genome shotgun (WGS) entry which is preliminary data.</text>
</comment>
<dbReference type="Pfam" id="PF00182">
    <property type="entry name" value="Glyco_hydro_19"/>
    <property type="match status" value="1"/>
</dbReference>
<dbReference type="Proteomes" id="UP001228905">
    <property type="component" value="Unassembled WGS sequence"/>
</dbReference>
<dbReference type="InterPro" id="IPR023346">
    <property type="entry name" value="Lysozyme-like_dom_sf"/>
</dbReference>
<protein>
    <submittedName>
        <fullName evidence="2">Chitinase</fullName>
    </submittedName>
</protein>
<accession>A0ABU0IQ24</accession>
<gene>
    <name evidence="2" type="ORF">QO010_000800</name>
</gene>
<dbReference type="SUPFAM" id="SSF53955">
    <property type="entry name" value="Lysozyme-like"/>
    <property type="match status" value="1"/>
</dbReference>